<organism evidence="2 3">
    <name type="scientific">Vanilla planifolia</name>
    <name type="common">Vanilla</name>
    <dbReference type="NCBI Taxonomy" id="51239"/>
    <lineage>
        <taxon>Eukaryota</taxon>
        <taxon>Viridiplantae</taxon>
        <taxon>Streptophyta</taxon>
        <taxon>Embryophyta</taxon>
        <taxon>Tracheophyta</taxon>
        <taxon>Spermatophyta</taxon>
        <taxon>Magnoliopsida</taxon>
        <taxon>Liliopsida</taxon>
        <taxon>Asparagales</taxon>
        <taxon>Orchidaceae</taxon>
        <taxon>Vanilloideae</taxon>
        <taxon>Vanilleae</taxon>
        <taxon>Vanilla</taxon>
    </lineage>
</organism>
<keyword evidence="1" id="KW-1133">Transmembrane helix</keyword>
<reference evidence="2 3" key="1">
    <citation type="journal article" date="2020" name="Nat. Food">
        <title>A phased Vanilla planifolia genome enables genetic improvement of flavour and production.</title>
        <authorList>
            <person name="Hasing T."/>
            <person name="Tang H."/>
            <person name="Brym M."/>
            <person name="Khazi F."/>
            <person name="Huang T."/>
            <person name="Chambers A.H."/>
        </authorList>
    </citation>
    <scope>NUCLEOTIDE SEQUENCE [LARGE SCALE GENOMIC DNA]</scope>
    <source>
        <tissue evidence="2">Leaf</tissue>
    </source>
</reference>
<dbReference type="PANTHER" id="PTHR36009:SF3">
    <property type="entry name" value="TRANSMEMBRANE PROTEIN"/>
    <property type="match status" value="1"/>
</dbReference>
<keyword evidence="1" id="KW-0472">Membrane</keyword>
<evidence type="ECO:0000313" key="3">
    <source>
        <dbReference type="Proteomes" id="UP000639772"/>
    </source>
</evidence>
<dbReference type="OrthoDB" id="47210at2759"/>
<comment type="caution">
    <text evidence="2">The sequence shown here is derived from an EMBL/GenBank/DDBJ whole genome shotgun (WGS) entry which is preliminary data.</text>
</comment>
<feature type="transmembrane region" description="Helical" evidence="1">
    <location>
        <begin position="103"/>
        <end position="121"/>
    </location>
</feature>
<feature type="transmembrane region" description="Helical" evidence="1">
    <location>
        <begin position="153"/>
        <end position="173"/>
    </location>
</feature>
<sequence>MLLSKSNVLSCDFPSFTSESIHQKHRSLPQFNPKFPTRQIPLAQVSKSLRPRTVFSICPLIHFSRTRGQFQVCRDSSEARNSGAAVGEQVRGNGDGGDHGNNWTTSILLFVLWVGLLFYVFRMAPDQTPYRDVYFIKKLMYLQGDDGYKMNEVLVAMWNIMGLWPLIYSMLLLPTGRSSKSKFPVWPFLLLSFFGGAYALIPYFVIWKPPPPAIGEDEIRKWPLNLLESRITTWVLV</sequence>
<proteinExistence type="predicted"/>
<protein>
    <submittedName>
        <fullName evidence="2">Uncharacterized protein</fullName>
    </submittedName>
</protein>
<dbReference type="Proteomes" id="UP000639772">
    <property type="component" value="Chromosome 1"/>
</dbReference>
<gene>
    <name evidence="2" type="ORF">HPP92_002613</name>
</gene>
<evidence type="ECO:0000256" key="1">
    <source>
        <dbReference type="SAM" id="Phobius"/>
    </source>
</evidence>
<accession>A0A835VMX4</accession>
<dbReference type="EMBL" id="JADCNM010000001">
    <property type="protein sequence ID" value="KAG0502541.1"/>
    <property type="molecule type" value="Genomic_DNA"/>
</dbReference>
<dbReference type="PANTHER" id="PTHR36009">
    <property type="match status" value="1"/>
</dbReference>
<name>A0A835VMX4_VANPL</name>
<dbReference type="AlphaFoldDB" id="A0A835VMX4"/>
<keyword evidence="1" id="KW-0812">Transmembrane</keyword>
<feature type="transmembrane region" description="Helical" evidence="1">
    <location>
        <begin position="185"/>
        <end position="206"/>
    </location>
</feature>
<evidence type="ECO:0000313" key="2">
    <source>
        <dbReference type="EMBL" id="KAG0502541.1"/>
    </source>
</evidence>